<evidence type="ECO:0000313" key="3">
    <source>
        <dbReference type="EMBL" id="KAA5598216.1"/>
    </source>
</evidence>
<feature type="region of interest" description="Disordered" evidence="1">
    <location>
        <begin position="1"/>
        <end position="36"/>
    </location>
</feature>
<organism evidence="3 4">
    <name type="scientific">Blastochloris sulfoviridis</name>
    <dbReference type="NCBI Taxonomy" id="50712"/>
    <lineage>
        <taxon>Bacteria</taxon>
        <taxon>Pseudomonadati</taxon>
        <taxon>Pseudomonadota</taxon>
        <taxon>Alphaproteobacteria</taxon>
        <taxon>Hyphomicrobiales</taxon>
        <taxon>Blastochloridaceae</taxon>
        <taxon>Blastochloris</taxon>
    </lineage>
</organism>
<keyword evidence="4" id="KW-1185">Reference proteome</keyword>
<dbReference type="EMBL" id="VWPL01000029">
    <property type="protein sequence ID" value="KAA5598216.1"/>
    <property type="molecule type" value="Genomic_DNA"/>
</dbReference>
<gene>
    <name evidence="3" type="ORF">F1193_13595</name>
</gene>
<evidence type="ECO:0000256" key="1">
    <source>
        <dbReference type="SAM" id="MobiDB-lite"/>
    </source>
</evidence>
<dbReference type="OrthoDB" id="8480725at2"/>
<dbReference type="InterPro" id="IPR019267">
    <property type="entry name" value="CRISPR-assoc_Cas6_C"/>
</dbReference>
<sequence>MTDVDASPKAAAGTAGIPDSGATEAPTTSTATHSDAVRSAVAEPVLPLLRLDLAFMIDEPVMLPGNRGNLWRGILGPALKRIDEGVLPGLSHGELAPGSLYDTFIGEGSRSAGAPRPYVIDAPSRMGTHPVARGDIERIGLTLIGRPASAVEAVLGAFDFAARVGLGAGHGRTQTRGRGHLQTVTAAWRNDGVDIVLFDHNGFRPAAVAEFPAVPPCPPRLRVILATPLRLVHDGLPIGPDTFEPGNLVGSLVQRVKTLSTAFCDVMLEPDIDDLKARWRALRASEKMLAFSDGMRWSGNQHKDVGAGGLIGSFMLDMQGFEPLFPYLWLGQWVHAGKGVVAGLGAIRLKPT</sequence>
<evidence type="ECO:0000259" key="2">
    <source>
        <dbReference type="Pfam" id="PF10040"/>
    </source>
</evidence>
<comment type="caution">
    <text evidence="3">The sequence shown here is derived from an EMBL/GenBank/DDBJ whole genome shotgun (WGS) entry which is preliminary data.</text>
</comment>
<name>A0A5M6HQU0_9HYPH</name>
<reference evidence="3 4" key="1">
    <citation type="submission" date="2019-09" db="EMBL/GenBank/DDBJ databases">
        <title>Draft Whole-Genome sequence of Blastochloris sulfoviridis DSM 729.</title>
        <authorList>
            <person name="Meyer T.E."/>
            <person name="Kyndt J.A."/>
        </authorList>
    </citation>
    <scope>NUCLEOTIDE SEQUENCE [LARGE SCALE GENOMIC DNA]</scope>
    <source>
        <strain evidence="3 4">DSM 729</strain>
    </source>
</reference>
<protein>
    <submittedName>
        <fullName evidence="3">CRISPR system precrRNA processing endoribonuclease RAMP protein Cas6</fullName>
    </submittedName>
</protein>
<dbReference type="AlphaFoldDB" id="A0A5M6HQU0"/>
<evidence type="ECO:0000313" key="4">
    <source>
        <dbReference type="Proteomes" id="UP000323886"/>
    </source>
</evidence>
<dbReference type="Proteomes" id="UP000323886">
    <property type="component" value="Unassembled WGS sequence"/>
</dbReference>
<feature type="domain" description="CRISPR-associated protein Cas6 C-terminal" evidence="2">
    <location>
        <begin position="225"/>
        <end position="347"/>
    </location>
</feature>
<proteinExistence type="predicted"/>
<accession>A0A5M6HQU0</accession>
<dbReference type="Pfam" id="PF10040">
    <property type="entry name" value="CRISPR_Cas6"/>
    <property type="match status" value="1"/>
</dbReference>